<keyword evidence="4 6" id="KW-0472">Membrane</keyword>
<reference evidence="7" key="1">
    <citation type="journal article" date="2020" name="Cell">
        <title>Large-Scale Comparative Analyses of Tick Genomes Elucidate Their Genetic Diversity and Vector Capacities.</title>
        <authorList>
            <consortium name="Tick Genome and Microbiome Consortium (TIGMIC)"/>
            <person name="Jia N."/>
            <person name="Wang J."/>
            <person name="Shi W."/>
            <person name="Du L."/>
            <person name="Sun Y."/>
            <person name="Zhan W."/>
            <person name="Jiang J.F."/>
            <person name="Wang Q."/>
            <person name="Zhang B."/>
            <person name="Ji P."/>
            <person name="Bell-Sakyi L."/>
            <person name="Cui X.M."/>
            <person name="Yuan T.T."/>
            <person name="Jiang B.G."/>
            <person name="Yang W.F."/>
            <person name="Lam T.T."/>
            <person name="Chang Q.C."/>
            <person name="Ding S.J."/>
            <person name="Wang X.J."/>
            <person name="Zhu J.G."/>
            <person name="Ruan X.D."/>
            <person name="Zhao L."/>
            <person name="Wei J.T."/>
            <person name="Ye R.Z."/>
            <person name="Que T.C."/>
            <person name="Du C.H."/>
            <person name="Zhou Y.H."/>
            <person name="Cheng J.X."/>
            <person name="Dai P.F."/>
            <person name="Guo W.B."/>
            <person name="Han X.H."/>
            <person name="Huang E.J."/>
            <person name="Li L.F."/>
            <person name="Wei W."/>
            <person name="Gao Y.C."/>
            <person name="Liu J.Z."/>
            <person name="Shao H.Z."/>
            <person name="Wang X."/>
            <person name="Wang C.C."/>
            <person name="Yang T.C."/>
            <person name="Huo Q.B."/>
            <person name="Li W."/>
            <person name="Chen H.Y."/>
            <person name="Chen S.E."/>
            <person name="Zhou L.G."/>
            <person name="Ni X.B."/>
            <person name="Tian J.H."/>
            <person name="Sheng Y."/>
            <person name="Liu T."/>
            <person name="Pan Y.S."/>
            <person name="Xia L.Y."/>
            <person name="Li J."/>
            <person name="Zhao F."/>
            <person name="Cao W.C."/>
        </authorList>
    </citation>
    <scope>NUCLEOTIDE SEQUENCE</scope>
    <source>
        <strain evidence="7">Rmic-2018</strain>
    </source>
</reference>
<keyword evidence="2 6" id="KW-0812">Transmembrane</keyword>
<evidence type="ECO:0000313" key="8">
    <source>
        <dbReference type="Proteomes" id="UP000821866"/>
    </source>
</evidence>
<feature type="transmembrane region" description="Helical" evidence="6">
    <location>
        <begin position="345"/>
        <end position="367"/>
    </location>
</feature>
<feature type="transmembrane region" description="Helical" evidence="6">
    <location>
        <begin position="433"/>
        <end position="456"/>
    </location>
</feature>
<proteinExistence type="predicted"/>
<feature type="region of interest" description="Disordered" evidence="5">
    <location>
        <begin position="533"/>
        <end position="560"/>
    </location>
</feature>
<dbReference type="Proteomes" id="UP000821866">
    <property type="component" value="Chromosome 1"/>
</dbReference>
<feature type="transmembrane region" description="Helical" evidence="6">
    <location>
        <begin position="171"/>
        <end position="193"/>
    </location>
</feature>
<feature type="transmembrane region" description="Helical" evidence="6">
    <location>
        <begin position="373"/>
        <end position="392"/>
    </location>
</feature>
<feature type="region of interest" description="Disordered" evidence="5">
    <location>
        <begin position="637"/>
        <end position="664"/>
    </location>
</feature>
<keyword evidence="8" id="KW-1185">Reference proteome</keyword>
<name>A0A9J6F549_RHIMP</name>
<dbReference type="SUPFAM" id="SSF103473">
    <property type="entry name" value="MFS general substrate transporter"/>
    <property type="match status" value="1"/>
</dbReference>
<dbReference type="InterPro" id="IPR036259">
    <property type="entry name" value="MFS_trans_sf"/>
</dbReference>
<evidence type="ECO:0000256" key="1">
    <source>
        <dbReference type="ARBA" id="ARBA00004141"/>
    </source>
</evidence>
<reference evidence="7" key="2">
    <citation type="submission" date="2021-09" db="EMBL/GenBank/DDBJ databases">
        <authorList>
            <person name="Jia N."/>
            <person name="Wang J."/>
            <person name="Shi W."/>
            <person name="Du L."/>
            <person name="Sun Y."/>
            <person name="Zhan W."/>
            <person name="Jiang J."/>
            <person name="Wang Q."/>
            <person name="Zhang B."/>
            <person name="Ji P."/>
            <person name="Sakyi L.B."/>
            <person name="Cui X."/>
            <person name="Yuan T."/>
            <person name="Jiang B."/>
            <person name="Yang W."/>
            <person name="Lam T.T.-Y."/>
            <person name="Chang Q."/>
            <person name="Ding S."/>
            <person name="Wang X."/>
            <person name="Zhu J."/>
            <person name="Ruan X."/>
            <person name="Zhao L."/>
            <person name="Wei J."/>
            <person name="Que T."/>
            <person name="Du C."/>
            <person name="Cheng J."/>
            <person name="Dai P."/>
            <person name="Han X."/>
            <person name="Huang E."/>
            <person name="Gao Y."/>
            <person name="Liu J."/>
            <person name="Shao H."/>
            <person name="Ye R."/>
            <person name="Li L."/>
            <person name="Wei W."/>
            <person name="Wang X."/>
            <person name="Wang C."/>
            <person name="Huo Q."/>
            <person name="Li W."/>
            <person name="Guo W."/>
            <person name="Chen H."/>
            <person name="Chen S."/>
            <person name="Zhou L."/>
            <person name="Zhou L."/>
            <person name="Ni X."/>
            <person name="Tian J."/>
            <person name="Zhou Y."/>
            <person name="Sheng Y."/>
            <person name="Liu T."/>
            <person name="Pan Y."/>
            <person name="Xia L."/>
            <person name="Li J."/>
            <person name="Zhao F."/>
            <person name="Cao W."/>
        </authorList>
    </citation>
    <scope>NUCLEOTIDE SEQUENCE</scope>
    <source>
        <strain evidence="7">Rmic-2018</strain>
        <tissue evidence="7">Larvae</tissue>
    </source>
</reference>
<sequence length="719" mass="77716">MVVAVSGSTLSPTDQCLLLLGRPGRFQWLVLFLLAVLQSQCALNLLSAAQLARPVRHRCRARPNATVGGSDLWPVVLDGGDRRYHPCLLYRDPTNRRAGTQPCPDGYEYLAVDKTESVVSEWDLVCDHSWLAELVRLYLRPASSALGALIFCACADRVASGRRTTLFVAQALQVSSAVALLFVPCFLAFALIYALQTACSMGSQLVSFVIMLELLPTPFHVQGACVLAVASTVGHVLMAALSSLVASWRYVQLALAAPQLVSLAFLWLVPYSLPHLLLRGQLATAEVTLRRMAQLGRVGLPPGSVKLLLQYAAASRSLVAGASRGSALSQVFVYKQIRRYLLTHLYLWAVVSLFLAIRVSEISTLTGNRSADLFTRGFLAIGVLLLVFVLAGRMGTVRIQTLLLALGGSLFVVAAFFEHRRVASNEKGLTLDLFYSGLCALFGWTAVVVTKSTMLFDMAKSMPTGTRAFCLGLCVAVGSLAEILAPTVSTLGGLLPFYLPMAGCGVLVLTAAGLSLVFPDAWKRPLPASAEAADDAKKPCRRRRRGSYSPPASRLGTATASALPLADDGTAALTAAKIHRPKQASIRSTRTTSETSCKRPLDSMESTRTPRSTFAAQMVYPEKGSVYFQSCRAGRNISPSKMTTRANSASSAEDNESDDGESRLTDLEDELNRAWEMGALSLRSPQQRTPHQRQQHVMQCFGATRKNSSEGNFINETAF</sequence>
<dbReference type="Gene3D" id="1.20.1250.20">
    <property type="entry name" value="MFS general substrate transporter like domains"/>
    <property type="match status" value="1"/>
</dbReference>
<comment type="caution">
    <text evidence="7">The sequence shown here is derived from an EMBL/GenBank/DDBJ whole genome shotgun (WGS) entry which is preliminary data.</text>
</comment>
<evidence type="ECO:0000256" key="2">
    <source>
        <dbReference type="ARBA" id="ARBA00022692"/>
    </source>
</evidence>
<dbReference type="VEuPathDB" id="VectorBase:LOC119176185"/>
<feature type="compositionally biased region" description="Low complexity" evidence="5">
    <location>
        <begin position="585"/>
        <end position="595"/>
    </location>
</feature>
<feature type="transmembrane region" description="Helical" evidence="6">
    <location>
        <begin position="497"/>
        <end position="518"/>
    </location>
</feature>
<organism evidence="7 8">
    <name type="scientific">Rhipicephalus microplus</name>
    <name type="common">Cattle tick</name>
    <name type="synonym">Boophilus microplus</name>
    <dbReference type="NCBI Taxonomy" id="6941"/>
    <lineage>
        <taxon>Eukaryota</taxon>
        <taxon>Metazoa</taxon>
        <taxon>Ecdysozoa</taxon>
        <taxon>Arthropoda</taxon>
        <taxon>Chelicerata</taxon>
        <taxon>Arachnida</taxon>
        <taxon>Acari</taxon>
        <taxon>Parasitiformes</taxon>
        <taxon>Ixodida</taxon>
        <taxon>Ixodoidea</taxon>
        <taxon>Ixodidae</taxon>
        <taxon>Rhipicephalinae</taxon>
        <taxon>Rhipicephalus</taxon>
        <taxon>Boophilus</taxon>
    </lineage>
</organism>
<evidence type="ECO:0000256" key="4">
    <source>
        <dbReference type="ARBA" id="ARBA00023136"/>
    </source>
</evidence>
<keyword evidence="3 6" id="KW-1133">Transmembrane helix</keyword>
<feature type="transmembrane region" description="Helical" evidence="6">
    <location>
        <begin position="468"/>
        <end position="485"/>
    </location>
</feature>
<feature type="region of interest" description="Disordered" evidence="5">
    <location>
        <begin position="576"/>
        <end position="610"/>
    </location>
</feature>
<dbReference type="EMBL" id="JABSTU010000001">
    <property type="protein sequence ID" value="KAH8041652.1"/>
    <property type="molecule type" value="Genomic_DNA"/>
</dbReference>
<protein>
    <submittedName>
        <fullName evidence="7">Uncharacterized protein</fullName>
    </submittedName>
</protein>
<accession>A0A9J6F549</accession>
<evidence type="ECO:0000256" key="3">
    <source>
        <dbReference type="ARBA" id="ARBA00022989"/>
    </source>
</evidence>
<evidence type="ECO:0000256" key="6">
    <source>
        <dbReference type="SAM" id="Phobius"/>
    </source>
</evidence>
<dbReference type="AlphaFoldDB" id="A0A9J6F549"/>
<evidence type="ECO:0000256" key="5">
    <source>
        <dbReference type="SAM" id="MobiDB-lite"/>
    </source>
</evidence>
<comment type="subcellular location">
    <subcellularLocation>
        <location evidence="1">Membrane</location>
        <topology evidence="1">Multi-pass membrane protein</topology>
    </subcellularLocation>
</comment>
<evidence type="ECO:0000313" key="7">
    <source>
        <dbReference type="EMBL" id="KAH8041652.1"/>
    </source>
</evidence>
<feature type="transmembrane region" description="Helical" evidence="6">
    <location>
        <begin position="399"/>
        <end position="417"/>
    </location>
</feature>
<gene>
    <name evidence="7" type="ORF">HPB51_017454</name>
</gene>
<feature type="transmembrane region" description="Helical" evidence="6">
    <location>
        <begin position="28"/>
        <end position="52"/>
    </location>
</feature>
<dbReference type="GO" id="GO:0016020">
    <property type="term" value="C:membrane"/>
    <property type="evidence" value="ECO:0007669"/>
    <property type="project" value="UniProtKB-SubCell"/>
</dbReference>
<dbReference type="PANTHER" id="PTHR24064">
    <property type="entry name" value="SOLUTE CARRIER FAMILY 22 MEMBER"/>
    <property type="match status" value="1"/>
</dbReference>